<gene>
    <name evidence="3" type="ORF">ACFQZP_39385</name>
</gene>
<feature type="compositionally biased region" description="Low complexity" evidence="1">
    <location>
        <begin position="29"/>
        <end position="43"/>
    </location>
</feature>
<dbReference type="EMBL" id="JBHTEC010000002">
    <property type="protein sequence ID" value="MFD0287594.1"/>
    <property type="molecule type" value="Genomic_DNA"/>
</dbReference>
<dbReference type="InterPro" id="IPR009534">
    <property type="entry name" value="DUF1153"/>
</dbReference>
<accession>A0ABW2VXQ2</accession>
<name>A0ABW2VXQ2_9ACTN</name>
<organism evidence="3 4">
    <name type="scientific">Streptomyces lutosisoli</name>
    <dbReference type="NCBI Taxonomy" id="2665721"/>
    <lineage>
        <taxon>Bacteria</taxon>
        <taxon>Bacillati</taxon>
        <taxon>Actinomycetota</taxon>
        <taxon>Actinomycetes</taxon>
        <taxon>Kitasatosporales</taxon>
        <taxon>Streptomycetaceae</taxon>
        <taxon>Streptomyces</taxon>
    </lineage>
</organism>
<evidence type="ECO:0000256" key="2">
    <source>
        <dbReference type="SAM" id="SignalP"/>
    </source>
</evidence>
<comment type="caution">
    <text evidence="3">The sequence shown here is derived from an EMBL/GenBank/DDBJ whole genome shotgun (WGS) entry which is preliminary data.</text>
</comment>
<feature type="region of interest" description="Disordered" evidence="1">
    <location>
        <begin position="29"/>
        <end position="94"/>
    </location>
</feature>
<dbReference type="InterPro" id="IPR036388">
    <property type="entry name" value="WH-like_DNA-bd_sf"/>
</dbReference>
<proteinExistence type="predicted"/>
<dbReference type="PROSITE" id="PS51257">
    <property type="entry name" value="PROKAR_LIPOPROTEIN"/>
    <property type="match status" value="1"/>
</dbReference>
<dbReference type="InterPro" id="IPR010921">
    <property type="entry name" value="Trp_repressor/repl_initiator"/>
</dbReference>
<feature type="signal peptide" evidence="2">
    <location>
        <begin position="1"/>
        <end position="26"/>
    </location>
</feature>
<dbReference type="Gene3D" id="1.10.10.10">
    <property type="entry name" value="Winged helix-like DNA-binding domain superfamily/Winged helix DNA-binding domain"/>
    <property type="match status" value="1"/>
</dbReference>
<sequence>MSRRLWQRPLILAVASVALATGTACAAQASPGATAGTGHVAAADQSSHCGRGGEGGEGGKGGEGGRGGEPGRPGEPGKPGTSGCFRFRDLPDKPKSKLTAMDRIRIVMAVESGQAKKAEVAKKYKVSEKEIDTWVKQFRDGDWAALMGVNSLFGS</sequence>
<dbReference type="Pfam" id="PF06627">
    <property type="entry name" value="DUF1153"/>
    <property type="match status" value="1"/>
</dbReference>
<dbReference type="Proteomes" id="UP001596957">
    <property type="component" value="Unassembled WGS sequence"/>
</dbReference>
<feature type="chain" id="PRO_5045654209" evidence="2">
    <location>
        <begin position="27"/>
        <end position="155"/>
    </location>
</feature>
<dbReference type="SUPFAM" id="SSF48295">
    <property type="entry name" value="TrpR-like"/>
    <property type="match status" value="1"/>
</dbReference>
<protein>
    <submittedName>
        <fullName evidence="3">Transposase</fullName>
    </submittedName>
</protein>
<keyword evidence="4" id="KW-1185">Reference proteome</keyword>
<evidence type="ECO:0000313" key="4">
    <source>
        <dbReference type="Proteomes" id="UP001596957"/>
    </source>
</evidence>
<keyword evidence="2" id="KW-0732">Signal</keyword>
<reference evidence="4" key="1">
    <citation type="journal article" date="2019" name="Int. J. Syst. Evol. Microbiol.">
        <title>The Global Catalogue of Microorganisms (GCM) 10K type strain sequencing project: providing services to taxonomists for standard genome sequencing and annotation.</title>
        <authorList>
            <consortium name="The Broad Institute Genomics Platform"/>
            <consortium name="The Broad Institute Genome Sequencing Center for Infectious Disease"/>
            <person name="Wu L."/>
            <person name="Ma J."/>
        </authorList>
    </citation>
    <scope>NUCLEOTIDE SEQUENCE [LARGE SCALE GENOMIC DNA]</scope>
    <source>
        <strain evidence="4">CGMCC 4.7198</strain>
    </source>
</reference>
<evidence type="ECO:0000313" key="3">
    <source>
        <dbReference type="EMBL" id="MFD0287594.1"/>
    </source>
</evidence>
<evidence type="ECO:0000256" key="1">
    <source>
        <dbReference type="SAM" id="MobiDB-lite"/>
    </source>
</evidence>
<dbReference type="RefSeq" id="WP_381265138.1">
    <property type="nucleotide sequence ID" value="NZ_JBHTBI010000140.1"/>
</dbReference>
<feature type="compositionally biased region" description="Gly residues" evidence="1">
    <location>
        <begin position="50"/>
        <end position="71"/>
    </location>
</feature>